<name>A0A975GM56_9BACT</name>
<keyword evidence="8" id="KW-1185">Reference proteome</keyword>
<evidence type="ECO:0000256" key="1">
    <source>
        <dbReference type="ARBA" id="ARBA00022691"/>
    </source>
</evidence>
<feature type="domain" description="Radical SAM core" evidence="6">
    <location>
        <begin position="80"/>
        <end position="212"/>
    </location>
</feature>
<feature type="binding site" evidence="5">
    <location>
        <position position="85"/>
    </location>
    <ligand>
        <name>[4Fe-4S] cluster</name>
        <dbReference type="ChEBI" id="CHEBI:49883"/>
        <note>4Fe-4S-S-AdoMet</note>
    </ligand>
</feature>
<dbReference type="AlphaFoldDB" id="A0A975GM56"/>
<dbReference type="InterPro" id="IPR040085">
    <property type="entry name" value="MJ0674-like"/>
</dbReference>
<evidence type="ECO:0000256" key="4">
    <source>
        <dbReference type="ARBA" id="ARBA00023014"/>
    </source>
</evidence>
<dbReference type="RefSeq" id="WP_207682015.1">
    <property type="nucleotide sequence ID" value="NZ_CP061800.1"/>
</dbReference>
<dbReference type="InterPro" id="IPR058240">
    <property type="entry name" value="rSAM_sf"/>
</dbReference>
<dbReference type="EMBL" id="CP061800">
    <property type="protein sequence ID" value="QTA86339.1"/>
    <property type="molecule type" value="Genomic_DNA"/>
</dbReference>
<organism evidence="7 8">
    <name type="scientific">Desulfonema magnum</name>
    <dbReference type="NCBI Taxonomy" id="45655"/>
    <lineage>
        <taxon>Bacteria</taxon>
        <taxon>Pseudomonadati</taxon>
        <taxon>Thermodesulfobacteriota</taxon>
        <taxon>Desulfobacteria</taxon>
        <taxon>Desulfobacterales</taxon>
        <taxon>Desulfococcaceae</taxon>
        <taxon>Desulfonema</taxon>
    </lineage>
</organism>
<evidence type="ECO:0000259" key="6">
    <source>
        <dbReference type="Pfam" id="PF04055"/>
    </source>
</evidence>
<dbReference type="SFLD" id="SFLDS00029">
    <property type="entry name" value="Radical_SAM"/>
    <property type="match status" value="1"/>
</dbReference>
<evidence type="ECO:0000313" key="7">
    <source>
        <dbReference type="EMBL" id="QTA86339.1"/>
    </source>
</evidence>
<dbReference type="SUPFAM" id="SSF102114">
    <property type="entry name" value="Radical SAM enzymes"/>
    <property type="match status" value="1"/>
</dbReference>
<keyword evidence="3 5" id="KW-0408">Iron</keyword>
<dbReference type="KEGG" id="dmm:dnm_023620"/>
<dbReference type="InterPro" id="IPR007197">
    <property type="entry name" value="rSAM"/>
</dbReference>
<reference evidence="7" key="1">
    <citation type="journal article" date="2021" name="Microb. Physiol.">
        <title>Proteogenomic Insights into the Physiology of Marine, Sulfate-Reducing, Filamentous Desulfonema limicola and Desulfonema magnum.</title>
        <authorList>
            <person name="Schnaars V."/>
            <person name="Wohlbrand L."/>
            <person name="Scheve S."/>
            <person name="Hinrichs C."/>
            <person name="Reinhardt R."/>
            <person name="Rabus R."/>
        </authorList>
    </citation>
    <scope>NUCLEOTIDE SEQUENCE</scope>
    <source>
        <strain evidence="7">4be13</strain>
    </source>
</reference>
<dbReference type="PANTHER" id="PTHR43075:SF1">
    <property type="entry name" value="FORMATE LYASE ACTIVATING ENZYME, PUTATIVE (AFU_ORTHOLOGUE AFUA_2G15630)-RELATED"/>
    <property type="match status" value="1"/>
</dbReference>
<proteinExistence type="predicted"/>
<accession>A0A975GM56</accession>
<dbReference type="GO" id="GO:0051536">
    <property type="term" value="F:iron-sulfur cluster binding"/>
    <property type="evidence" value="ECO:0007669"/>
    <property type="project" value="UniProtKB-KW"/>
</dbReference>
<dbReference type="PANTHER" id="PTHR43075">
    <property type="entry name" value="FORMATE LYASE ACTIVATING ENZYME, PUTATIVE (AFU_ORTHOLOGUE AFUA_2G15630)-RELATED"/>
    <property type="match status" value="1"/>
</dbReference>
<dbReference type="Pfam" id="PF04055">
    <property type="entry name" value="Radical_SAM"/>
    <property type="match status" value="1"/>
</dbReference>
<dbReference type="InterPro" id="IPR013785">
    <property type="entry name" value="Aldolase_TIM"/>
</dbReference>
<comment type="cofactor">
    <cofactor evidence="5">
        <name>[4Fe-4S] cluster</name>
        <dbReference type="ChEBI" id="CHEBI:49883"/>
    </cofactor>
    <text evidence="5">Binds 1 [4Fe-4S] cluster. The cluster is coordinated with 3 cysteines and an exchangeable S-adenosyl-L-methionine.</text>
</comment>
<evidence type="ECO:0000256" key="3">
    <source>
        <dbReference type="ARBA" id="ARBA00023004"/>
    </source>
</evidence>
<evidence type="ECO:0000256" key="5">
    <source>
        <dbReference type="PIRSR" id="PIRSR004869-50"/>
    </source>
</evidence>
<dbReference type="SFLD" id="SFLDG01099">
    <property type="entry name" value="Uncharacterised_Radical_SAM_Su"/>
    <property type="match status" value="1"/>
</dbReference>
<protein>
    <submittedName>
        <fullName evidence="7">Radical SAM domain-containing protein</fullName>
    </submittedName>
</protein>
<dbReference type="Proteomes" id="UP000663722">
    <property type="component" value="Chromosome"/>
</dbReference>
<dbReference type="Gene3D" id="3.20.20.70">
    <property type="entry name" value="Aldolase class I"/>
    <property type="match status" value="1"/>
</dbReference>
<keyword evidence="4 5" id="KW-0411">Iron-sulfur</keyword>
<evidence type="ECO:0000256" key="2">
    <source>
        <dbReference type="ARBA" id="ARBA00022723"/>
    </source>
</evidence>
<sequence>MSSFKPAYVETFEKGLLKKKIKHAFEILSSCALCPRLCGVDRVSGEVGVCRTGENAWVSSYTPHFGEEAPLVGSHGSGTIFFTHCNLLCNFCQNYDISHEGYGEEVSHERIAEMMLSLQGEGCHNINFVTPSHVVPQILSAVELAVKKGLSVPMVYNTGAYDRVETLKLLEGVFDIYMPDFKFWDSQIAEKTCKAGDYPEVARDALTEMHRQVGDLVTDESGIATRGLLVRHLVLPHNLAGTRDVMRFIANEISPNTYVNIMPQYRPCGKAAEIKELAGFPSRTEYEMALDAAKEEGITRLDSQRRVFMLC</sequence>
<dbReference type="GO" id="GO:0003824">
    <property type="term" value="F:catalytic activity"/>
    <property type="evidence" value="ECO:0007669"/>
    <property type="project" value="InterPro"/>
</dbReference>
<evidence type="ECO:0000313" key="8">
    <source>
        <dbReference type="Proteomes" id="UP000663722"/>
    </source>
</evidence>
<keyword evidence="2 5" id="KW-0479">Metal-binding</keyword>
<dbReference type="PIRSF" id="PIRSF004869">
    <property type="entry name" value="PflX_prd"/>
    <property type="match status" value="1"/>
</dbReference>
<feature type="binding site" evidence="5">
    <location>
        <position position="92"/>
    </location>
    <ligand>
        <name>[4Fe-4S] cluster</name>
        <dbReference type="ChEBI" id="CHEBI:49883"/>
        <note>4Fe-4S-S-AdoMet</note>
    </ligand>
</feature>
<keyword evidence="1 5" id="KW-0949">S-adenosyl-L-methionine</keyword>
<dbReference type="GO" id="GO:0046872">
    <property type="term" value="F:metal ion binding"/>
    <property type="evidence" value="ECO:0007669"/>
    <property type="project" value="UniProtKB-KW"/>
</dbReference>
<feature type="binding site" evidence="5">
    <location>
        <position position="89"/>
    </location>
    <ligand>
        <name>[4Fe-4S] cluster</name>
        <dbReference type="ChEBI" id="CHEBI:49883"/>
        <note>4Fe-4S-S-AdoMet</note>
    </ligand>
</feature>
<dbReference type="InterPro" id="IPR016431">
    <property type="entry name" value="Pyrv-formate_lyase-activ_prd"/>
</dbReference>
<gene>
    <name evidence="7" type="ORF">dnm_023620</name>
</gene>